<gene>
    <name evidence="7" type="primary">gcvT</name>
    <name evidence="11" type="ORF">SAMN05192553_11146</name>
</gene>
<evidence type="ECO:0000256" key="2">
    <source>
        <dbReference type="ARBA" id="ARBA00012616"/>
    </source>
</evidence>
<dbReference type="InterPro" id="IPR029043">
    <property type="entry name" value="GcvT/YgfZ_C"/>
</dbReference>
<evidence type="ECO:0000313" key="11">
    <source>
        <dbReference type="EMBL" id="SEJ75233.1"/>
    </source>
</evidence>
<dbReference type="Gene3D" id="2.40.30.110">
    <property type="entry name" value="Aminomethyltransferase beta-barrel domains"/>
    <property type="match status" value="1"/>
</dbReference>
<dbReference type="InterPro" id="IPR006222">
    <property type="entry name" value="GCVT_N"/>
</dbReference>
<comment type="subunit">
    <text evidence="7">The glycine cleavage system is composed of four proteins: P, T, L and H.</text>
</comment>
<dbReference type="HAMAP" id="MF_00259">
    <property type="entry name" value="GcvT"/>
    <property type="match status" value="1"/>
</dbReference>
<keyword evidence="4 7" id="KW-0808">Transferase</keyword>
<evidence type="ECO:0000259" key="10">
    <source>
        <dbReference type="Pfam" id="PF08669"/>
    </source>
</evidence>
<dbReference type="EC" id="2.1.2.10" evidence="2 7"/>
<dbReference type="InterPro" id="IPR006223">
    <property type="entry name" value="GcvT"/>
</dbReference>
<reference evidence="12" key="1">
    <citation type="submission" date="2016-10" db="EMBL/GenBank/DDBJ databases">
        <authorList>
            <person name="Varghese N."/>
            <person name="Submissions S."/>
        </authorList>
    </citation>
    <scope>NUCLEOTIDE SEQUENCE [LARGE SCALE GENOMIC DNA]</scope>
    <source>
        <strain evidence="12">IBRC-M 10761</strain>
    </source>
</reference>
<comment type="function">
    <text evidence="7">The glycine cleavage system catalyzes the degradation of glycine.</text>
</comment>
<dbReference type="GO" id="GO:0032259">
    <property type="term" value="P:methylation"/>
    <property type="evidence" value="ECO:0007669"/>
    <property type="project" value="UniProtKB-KW"/>
</dbReference>
<comment type="catalytic activity">
    <reaction evidence="6 7">
        <text>N(6)-[(R)-S(8)-aminomethyldihydrolipoyl]-L-lysyl-[protein] + (6S)-5,6,7,8-tetrahydrofolate = N(6)-[(R)-dihydrolipoyl]-L-lysyl-[protein] + (6R)-5,10-methylene-5,6,7,8-tetrahydrofolate + NH4(+)</text>
        <dbReference type="Rhea" id="RHEA:16945"/>
        <dbReference type="Rhea" id="RHEA-COMP:10475"/>
        <dbReference type="Rhea" id="RHEA-COMP:10492"/>
        <dbReference type="ChEBI" id="CHEBI:15636"/>
        <dbReference type="ChEBI" id="CHEBI:28938"/>
        <dbReference type="ChEBI" id="CHEBI:57453"/>
        <dbReference type="ChEBI" id="CHEBI:83100"/>
        <dbReference type="ChEBI" id="CHEBI:83143"/>
        <dbReference type="EC" id="2.1.2.10"/>
    </reaction>
</comment>
<sequence length="364" mass="39699">MQDPIKKIVLNDIHEALGAKMIPFAGFYMPVRYHSDIAEHKAVRENVGVFDVSHMGEFIISGPHALELIQKVSSNDAASLSVGQAQYACLPNETGGIVDDLLVYRLDDARYLLVVNASNIEKDWNWIQTHNTMGATMENCSDAFCLFAVQGPNATKVLQPLTDIPLAEIPFYHFRTGKFAGASEVIVSATGYTGAGGFELYVKNADASAVWNALFASGKPYDIQPIGLGARDTLRLEMGYCLYGNDITEETSPIEAGLGWITKFTKDFINHKDLKEQKQTGVKRKLVGFVLEEKGIPRAHYPIVNTEGVTIGRVTSGSLSPSMGIGIGLGYVDVAYAKPGTRIGIEVRKKSLEATIKKLPLLTK</sequence>
<dbReference type="OrthoDB" id="9774591at2"/>
<evidence type="ECO:0000313" key="12">
    <source>
        <dbReference type="Proteomes" id="UP000199403"/>
    </source>
</evidence>
<dbReference type="PIRSF" id="PIRSF006487">
    <property type="entry name" value="GcvT"/>
    <property type="match status" value="1"/>
</dbReference>
<organism evidence="11 12">
    <name type="scientific">Cyclobacterium xiamenense</name>
    <dbReference type="NCBI Taxonomy" id="1297121"/>
    <lineage>
        <taxon>Bacteria</taxon>
        <taxon>Pseudomonadati</taxon>
        <taxon>Bacteroidota</taxon>
        <taxon>Cytophagia</taxon>
        <taxon>Cytophagales</taxon>
        <taxon>Cyclobacteriaceae</taxon>
        <taxon>Cyclobacterium</taxon>
    </lineage>
</organism>
<dbReference type="RefSeq" id="WP_092178531.1">
    <property type="nucleotide sequence ID" value="NZ_FNZH01000011.1"/>
</dbReference>
<dbReference type="SUPFAM" id="SSF101790">
    <property type="entry name" value="Aminomethyltransferase beta-barrel domain"/>
    <property type="match status" value="1"/>
</dbReference>
<evidence type="ECO:0000256" key="8">
    <source>
        <dbReference type="PIRSR" id="PIRSR006487-1"/>
    </source>
</evidence>
<comment type="similarity">
    <text evidence="1 7">Belongs to the GcvT family.</text>
</comment>
<dbReference type="Gene3D" id="3.30.70.1400">
    <property type="entry name" value="Aminomethyltransferase beta-barrel domains"/>
    <property type="match status" value="1"/>
</dbReference>
<keyword evidence="12" id="KW-1185">Reference proteome</keyword>
<evidence type="ECO:0000256" key="6">
    <source>
        <dbReference type="ARBA" id="ARBA00047665"/>
    </source>
</evidence>
<feature type="domain" description="Aminomethyltransferase C-terminal" evidence="10">
    <location>
        <begin position="284"/>
        <end position="361"/>
    </location>
</feature>
<dbReference type="GO" id="GO:0005829">
    <property type="term" value="C:cytosol"/>
    <property type="evidence" value="ECO:0007669"/>
    <property type="project" value="TreeGrafter"/>
</dbReference>
<dbReference type="STRING" id="1416801.SAMN05192553_11146"/>
<protein>
    <recommendedName>
        <fullName evidence="2 7">Aminomethyltransferase</fullName>
        <ecNumber evidence="2 7">2.1.2.10</ecNumber>
    </recommendedName>
    <alternativeName>
        <fullName evidence="5 7">Glycine cleavage system T protein</fullName>
    </alternativeName>
</protein>
<keyword evidence="11" id="KW-0489">Methyltransferase</keyword>
<dbReference type="InterPro" id="IPR022903">
    <property type="entry name" value="GcvT_bac"/>
</dbReference>
<dbReference type="GO" id="GO:0004047">
    <property type="term" value="F:aminomethyltransferase activity"/>
    <property type="evidence" value="ECO:0007669"/>
    <property type="project" value="UniProtKB-UniRule"/>
</dbReference>
<dbReference type="Pfam" id="PF01571">
    <property type="entry name" value="GCV_T"/>
    <property type="match status" value="1"/>
</dbReference>
<dbReference type="Proteomes" id="UP000199403">
    <property type="component" value="Unassembled WGS sequence"/>
</dbReference>
<dbReference type="InterPro" id="IPR028896">
    <property type="entry name" value="GcvT/YgfZ/DmdA"/>
</dbReference>
<dbReference type="FunFam" id="4.10.1250.10:FF:000001">
    <property type="entry name" value="Aminomethyltransferase"/>
    <property type="match status" value="1"/>
</dbReference>
<evidence type="ECO:0000259" key="9">
    <source>
        <dbReference type="Pfam" id="PF01571"/>
    </source>
</evidence>
<dbReference type="PANTHER" id="PTHR43757:SF2">
    <property type="entry name" value="AMINOMETHYLTRANSFERASE, MITOCHONDRIAL"/>
    <property type="match status" value="1"/>
</dbReference>
<dbReference type="FunFam" id="2.40.30.110:FF:000003">
    <property type="entry name" value="Aminomethyltransferase"/>
    <property type="match status" value="1"/>
</dbReference>
<feature type="binding site" evidence="8">
    <location>
        <position position="199"/>
    </location>
    <ligand>
        <name>substrate</name>
    </ligand>
</feature>
<name>A0A1H7BC15_9BACT</name>
<dbReference type="FunFam" id="3.30.70.1400:FF:000001">
    <property type="entry name" value="Aminomethyltransferase"/>
    <property type="match status" value="1"/>
</dbReference>
<proteinExistence type="inferred from homology"/>
<dbReference type="GO" id="GO:0008483">
    <property type="term" value="F:transaminase activity"/>
    <property type="evidence" value="ECO:0007669"/>
    <property type="project" value="UniProtKB-KW"/>
</dbReference>
<dbReference type="PANTHER" id="PTHR43757">
    <property type="entry name" value="AMINOMETHYLTRANSFERASE"/>
    <property type="match status" value="1"/>
</dbReference>
<evidence type="ECO:0000256" key="1">
    <source>
        <dbReference type="ARBA" id="ARBA00008609"/>
    </source>
</evidence>
<dbReference type="Gene3D" id="3.30.1360.120">
    <property type="entry name" value="Probable tRNA modification gtpase trme, domain 1"/>
    <property type="match status" value="1"/>
</dbReference>
<dbReference type="Gene3D" id="4.10.1250.10">
    <property type="entry name" value="Aminomethyltransferase fragment"/>
    <property type="match status" value="1"/>
</dbReference>
<dbReference type="InterPro" id="IPR013977">
    <property type="entry name" value="GcvT_C"/>
</dbReference>
<dbReference type="AlphaFoldDB" id="A0A1H7BC15"/>
<dbReference type="SUPFAM" id="SSF103025">
    <property type="entry name" value="Folate-binding domain"/>
    <property type="match status" value="1"/>
</dbReference>
<dbReference type="NCBIfam" id="TIGR00528">
    <property type="entry name" value="gcvT"/>
    <property type="match status" value="1"/>
</dbReference>
<dbReference type="GO" id="GO:0008168">
    <property type="term" value="F:methyltransferase activity"/>
    <property type="evidence" value="ECO:0007669"/>
    <property type="project" value="UniProtKB-KW"/>
</dbReference>
<keyword evidence="3 7" id="KW-0032">Aminotransferase</keyword>
<dbReference type="GO" id="GO:0019464">
    <property type="term" value="P:glycine decarboxylation via glycine cleavage system"/>
    <property type="evidence" value="ECO:0007669"/>
    <property type="project" value="UniProtKB-UniRule"/>
</dbReference>
<accession>A0A1H7BC15</accession>
<dbReference type="InterPro" id="IPR027266">
    <property type="entry name" value="TrmE/GcvT-like"/>
</dbReference>
<dbReference type="EMBL" id="FNZH01000011">
    <property type="protein sequence ID" value="SEJ75233.1"/>
    <property type="molecule type" value="Genomic_DNA"/>
</dbReference>
<dbReference type="NCBIfam" id="NF001567">
    <property type="entry name" value="PRK00389.1"/>
    <property type="match status" value="1"/>
</dbReference>
<dbReference type="Pfam" id="PF08669">
    <property type="entry name" value="GCV_T_C"/>
    <property type="match status" value="1"/>
</dbReference>
<evidence type="ECO:0000256" key="5">
    <source>
        <dbReference type="ARBA" id="ARBA00031395"/>
    </source>
</evidence>
<feature type="domain" description="GCVT N-terminal" evidence="9">
    <location>
        <begin position="11"/>
        <end position="266"/>
    </location>
</feature>
<evidence type="ECO:0000256" key="3">
    <source>
        <dbReference type="ARBA" id="ARBA00022576"/>
    </source>
</evidence>
<dbReference type="GO" id="GO:0005960">
    <property type="term" value="C:glycine cleavage complex"/>
    <property type="evidence" value="ECO:0007669"/>
    <property type="project" value="InterPro"/>
</dbReference>
<evidence type="ECO:0000256" key="7">
    <source>
        <dbReference type="HAMAP-Rule" id="MF_00259"/>
    </source>
</evidence>
<evidence type="ECO:0000256" key="4">
    <source>
        <dbReference type="ARBA" id="ARBA00022679"/>
    </source>
</evidence>